<dbReference type="EMBL" id="CP142726">
    <property type="protein sequence ID" value="WUR02240.1"/>
    <property type="molecule type" value="Genomic_DNA"/>
</dbReference>
<evidence type="ECO:0000313" key="1">
    <source>
        <dbReference type="EMBL" id="WUR02240.1"/>
    </source>
</evidence>
<dbReference type="GeneID" id="90540043"/>
<keyword evidence="2" id="KW-1185">Reference proteome</keyword>
<accession>A0AAX4J8G4</accession>
<dbReference type="Proteomes" id="UP001334084">
    <property type="component" value="Chromosome 1"/>
</dbReference>
<protein>
    <submittedName>
        <fullName evidence="1">Uncharacterized protein</fullName>
    </submittedName>
</protein>
<organism evidence="1 2">
    <name type="scientific">Vairimorpha necatrix</name>
    <dbReference type="NCBI Taxonomy" id="6039"/>
    <lineage>
        <taxon>Eukaryota</taxon>
        <taxon>Fungi</taxon>
        <taxon>Fungi incertae sedis</taxon>
        <taxon>Microsporidia</taxon>
        <taxon>Nosematidae</taxon>
        <taxon>Vairimorpha</taxon>
    </lineage>
</organism>
<dbReference type="KEGG" id="vnx:VNE69_01179"/>
<gene>
    <name evidence="1" type="ORF">VNE69_01179</name>
</gene>
<reference evidence="1" key="1">
    <citation type="journal article" date="2024" name="BMC Genomics">
        <title>Functional annotation of a divergent genome using sequence and structure-based similarity.</title>
        <authorList>
            <person name="Svedberg D."/>
            <person name="Winiger R.R."/>
            <person name="Berg A."/>
            <person name="Sharma H."/>
            <person name="Tellgren-Roth C."/>
            <person name="Debrunner-Vossbrinck B.A."/>
            <person name="Vossbrinck C.R."/>
            <person name="Barandun J."/>
        </authorList>
    </citation>
    <scope>NUCLEOTIDE SEQUENCE</scope>
    <source>
        <strain evidence="1">Illinois isolate</strain>
    </source>
</reference>
<sequence length="71" mass="8654">MKDEKKFYMSGIQDFIDEIRDDNDLYFKYGVYLANTGEKFDFDLFNDKKALLNFMKKQRISVKPKKNKLEW</sequence>
<name>A0AAX4J8G4_9MICR</name>
<dbReference type="RefSeq" id="XP_065328385.1">
    <property type="nucleotide sequence ID" value="XM_065472313.1"/>
</dbReference>
<dbReference type="AlphaFoldDB" id="A0AAX4J8G4"/>
<evidence type="ECO:0000313" key="2">
    <source>
        <dbReference type="Proteomes" id="UP001334084"/>
    </source>
</evidence>
<proteinExistence type="predicted"/>